<reference evidence="4 5" key="1">
    <citation type="submission" date="2017-05" db="EMBL/GenBank/DDBJ databases">
        <title>Genome sequence for an aflatoxigenic pathogen of Argentinian peanut, Aspergillus arachidicola.</title>
        <authorList>
            <person name="Moore G."/>
            <person name="Beltz S.B."/>
            <person name="Mack B.M."/>
        </authorList>
    </citation>
    <scope>NUCLEOTIDE SEQUENCE [LARGE SCALE GENOMIC DNA]</scope>
    <source>
        <strain evidence="4 5">CBS 117610</strain>
    </source>
</reference>
<keyword evidence="1" id="KW-0677">Repeat</keyword>
<feature type="repeat" description="ANK" evidence="3">
    <location>
        <begin position="18"/>
        <end position="50"/>
    </location>
</feature>
<dbReference type="SMART" id="SM00248">
    <property type="entry name" value="ANK"/>
    <property type="match status" value="3"/>
</dbReference>
<dbReference type="PROSITE" id="PS50297">
    <property type="entry name" value="ANK_REP_REGION"/>
    <property type="match status" value="3"/>
</dbReference>
<dbReference type="InterPro" id="IPR036770">
    <property type="entry name" value="Ankyrin_rpt-contain_sf"/>
</dbReference>
<dbReference type="PRINTS" id="PR01415">
    <property type="entry name" value="ANKYRIN"/>
</dbReference>
<dbReference type="InterPro" id="IPR002110">
    <property type="entry name" value="Ankyrin_rpt"/>
</dbReference>
<protein>
    <submittedName>
        <fullName evidence="4">Uncharacterized protein</fullName>
    </submittedName>
</protein>
<dbReference type="EMBL" id="NEXV01000528">
    <property type="protein sequence ID" value="PIG82070.1"/>
    <property type="molecule type" value="Genomic_DNA"/>
</dbReference>
<accession>A0A2G7FN51</accession>
<dbReference type="PROSITE" id="PS50088">
    <property type="entry name" value="ANK_REPEAT"/>
    <property type="match status" value="3"/>
</dbReference>
<feature type="repeat" description="ANK" evidence="3">
    <location>
        <begin position="60"/>
        <end position="92"/>
    </location>
</feature>
<dbReference type="Gene3D" id="1.25.40.20">
    <property type="entry name" value="Ankyrin repeat-containing domain"/>
    <property type="match status" value="3"/>
</dbReference>
<gene>
    <name evidence="4" type="ORF">AARAC_000247</name>
</gene>
<dbReference type="AlphaFoldDB" id="A0A2G7FN51"/>
<comment type="caution">
    <text evidence="4">The sequence shown here is derived from an EMBL/GenBank/DDBJ whole genome shotgun (WGS) entry which is preliminary data.</text>
</comment>
<organism evidence="4 5">
    <name type="scientific">Aspergillus arachidicola</name>
    <dbReference type="NCBI Taxonomy" id="656916"/>
    <lineage>
        <taxon>Eukaryota</taxon>
        <taxon>Fungi</taxon>
        <taxon>Dikarya</taxon>
        <taxon>Ascomycota</taxon>
        <taxon>Pezizomycotina</taxon>
        <taxon>Eurotiomycetes</taxon>
        <taxon>Eurotiomycetidae</taxon>
        <taxon>Eurotiales</taxon>
        <taxon>Aspergillaceae</taxon>
        <taxon>Aspergillus</taxon>
        <taxon>Aspergillus subgen. Circumdati</taxon>
    </lineage>
</organism>
<name>A0A2G7FN51_9EURO</name>
<feature type="repeat" description="ANK" evidence="3">
    <location>
        <begin position="93"/>
        <end position="125"/>
    </location>
</feature>
<sequence length="226" mass="25316">MVKLLLKRGAAVDIDESSGQSALSRAAQRGHLETCKILLDEGANIDTRDDGTNAQAQDKSDRTALFMAAERGHKAVVKLLLGEGANTEARDKWDRTPIFLAAEHGHETIVKLLLDAGAKVNAKDHWKRTPRYWATVGSIQPLSSWSNRDRKQLIFSSDRLVKTRREASIKSVLPQRQKAKFKYILYNSTKYVGACLSLVINVSVLTRRALDIIDLHIMVTVAFHKW</sequence>
<proteinExistence type="predicted"/>
<keyword evidence="5" id="KW-1185">Reference proteome</keyword>
<evidence type="ECO:0000256" key="2">
    <source>
        <dbReference type="ARBA" id="ARBA00023043"/>
    </source>
</evidence>
<keyword evidence="2 3" id="KW-0040">ANK repeat</keyword>
<dbReference type="PANTHER" id="PTHR24171">
    <property type="entry name" value="ANKYRIN REPEAT DOMAIN-CONTAINING PROTEIN 39-RELATED"/>
    <property type="match status" value="1"/>
</dbReference>
<evidence type="ECO:0000313" key="4">
    <source>
        <dbReference type="EMBL" id="PIG82070.1"/>
    </source>
</evidence>
<evidence type="ECO:0000256" key="1">
    <source>
        <dbReference type="ARBA" id="ARBA00022737"/>
    </source>
</evidence>
<dbReference type="SUPFAM" id="SSF48403">
    <property type="entry name" value="Ankyrin repeat"/>
    <property type="match status" value="1"/>
</dbReference>
<dbReference type="Proteomes" id="UP000231358">
    <property type="component" value="Unassembled WGS sequence"/>
</dbReference>
<evidence type="ECO:0000313" key="5">
    <source>
        <dbReference type="Proteomes" id="UP000231358"/>
    </source>
</evidence>
<dbReference type="Pfam" id="PF12796">
    <property type="entry name" value="Ank_2"/>
    <property type="match status" value="2"/>
</dbReference>
<evidence type="ECO:0000256" key="3">
    <source>
        <dbReference type="PROSITE-ProRule" id="PRU00023"/>
    </source>
</evidence>
<dbReference type="STRING" id="656916.A0A2G7FN51"/>